<protein>
    <submittedName>
        <fullName evidence="1">Uncharacterized protein</fullName>
    </submittedName>
</protein>
<keyword evidence="2" id="KW-1185">Reference proteome</keyword>
<dbReference type="EMBL" id="JABURY010000015">
    <property type="protein sequence ID" value="MBC9130871.1"/>
    <property type="molecule type" value="Genomic_DNA"/>
</dbReference>
<evidence type="ECO:0000313" key="2">
    <source>
        <dbReference type="Proteomes" id="UP000651208"/>
    </source>
</evidence>
<sequence>MVSKEESLIYNLLTNKIDLDSFYKEYPVNLNENKDYFYRKLLESINLKDLDKIEEYLDIEEYLHDDEYIKNKLDRIYKELITKDWISYSFLERLLDSIEISVKNKKYFSEILNINKFDKNDTDNIETFMVPIWKKCLWDLYKIGIDNETLNIIEKYLDSPYEDLNNTAKTLIQKIKSQHQLTL</sequence>
<dbReference type="Proteomes" id="UP000651208">
    <property type="component" value="Unassembled WGS sequence"/>
</dbReference>
<name>A0ABR7QXB8_9GAMM</name>
<organism evidence="1 2">
    <name type="scientific">Frischella japonica</name>
    <dbReference type="NCBI Taxonomy" id="2741544"/>
    <lineage>
        <taxon>Bacteria</taxon>
        <taxon>Pseudomonadati</taxon>
        <taxon>Pseudomonadota</taxon>
        <taxon>Gammaproteobacteria</taxon>
        <taxon>Orbales</taxon>
        <taxon>Orbaceae</taxon>
        <taxon>Frischella</taxon>
    </lineage>
</organism>
<proteinExistence type="predicted"/>
<evidence type="ECO:0000313" key="1">
    <source>
        <dbReference type="EMBL" id="MBC9130871.1"/>
    </source>
</evidence>
<dbReference type="RefSeq" id="WP_187755318.1">
    <property type="nucleotide sequence ID" value="NZ_JABURY010000015.1"/>
</dbReference>
<comment type="caution">
    <text evidence="1">The sequence shown here is derived from an EMBL/GenBank/DDBJ whole genome shotgun (WGS) entry which is preliminary data.</text>
</comment>
<gene>
    <name evidence="1" type="ORF">FcAc13_06055</name>
</gene>
<accession>A0ABR7QXB8</accession>
<reference evidence="1 2" key="1">
    <citation type="submission" date="2020-06" db="EMBL/GenBank/DDBJ databases">
        <title>Frischella cerana isolated from Apis cerana gut homogenate.</title>
        <authorList>
            <person name="Wolter L.A."/>
            <person name="Suenami S."/>
            <person name="Miyazaki R."/>
        </authorList>
    </citation>
    <scope>NUCLEOTIDE SEQUENCE [LARGE SCALE GENOMIC DNA]</scope>
    <source>
        <strain evidence="1 2">Ac13</strain>
    </source>
</reference>